<reference evidence="1 2" key="1">
    <citation type="journal article" date="2020" name="Nat. Food">
        <title>A phased Vanilla planifolia genome enables genetic improvement of flavour and production.</title>
        <authorList>
            <person name="Hasing T."/>
            <person name="Tang H."/>
            <person name="Brym M."/>
            <person name="Khazi F."/>
            <person name="Huang T."/>
            <person name="Chambers A.H."/>
        </authorList>
    </citation>
    <scope>NUCLEOTIDE SEQUENCE [LARGE SCALE GENOMIC DNA]</scope>
    <source>
        <tissue evidence="1">Leaf</tissue>
    </source>
</reference>
<evidence type="ECO:0000313" key="2">
    <source>
        <dbReference type="Proteomes" id="UP000636800"/>
    </source>
</evidence>
<name>A0A835PGF7_VANPL</name>
<evidence type="ECO:0000313" key="1">
    <source>
        <dbReference type="EMBL" id="KAG0451696.1"/>
    </source>
</evidence>
<sequence>MSNLLGSATYHMSWNIEVEDFLLLLPHEPPQDVEDHGMKFLISGCQEDDDSLVCIIWSMLDCGIHGGFHGKENFLAISSSKQSSSITLQRRRKNTILFSSSARMAFLSFGDVLPAHPTFKARHRSDESVAS</sequence>
<dbReference type="EMBL" id="JADCNL010000048">
    <property type="protein sequence ID" value="KAG0451696.1"/>
    <property type="molecule type" value="Genomic_DNA"/>
</dbReference>
<dbReference type="Proteomes" id="UP000636800">
    <property type="component" value="Unassembled WGS sequence"/>
</dbReference>
<accession>A0A835PGF7</accession>
<organism evidence="1 2">
    <name type="scientific">Vanilla planifolia</name>
    <name type="common">Vanilla</name>
    <dbReference type="NCBI Taxonomy" id="51239"/>
    <lineage>
        <taxon>Eukaryota</taxon>
        <taxon>Viridiplantae</taxon>
        <taxon>Streptophyta</taxon>
        <taxon>Embryophyta</taxon>
        <taxon>Tracheophyta</taxon>
        <taxon>Spermatophyta</taxon>
        <taxon>Magnoliopsida</taxon>
        <taxon>Liliopsida</taxon>
        <taxon>Asparagales</taxon>
        <taxon>Orchidaceae</taxon>
        <taxon>Vanilloideae</taxon>
        <taxon>Vanilleae</taxon>
        <taxon>Vanilla</taxon>
    </lineage>
</organism>
<gene>
    <name evidence="1" type="ORF">HPP92_026325</name>
</gene>
<dbReference type="AlphaFoldDB" id="A0A835PGF7"/>
<comment type="caution">
    <text evidence="1">The sequence shown here is derived from an EMBL/GenBank/DDBJ whole genome shotgun (WGS) entry which is preliminary data.</text>
</comment>
<protein>
    <submittedName>
        <fullName evidence="1">Uncharacterized protein</fullName>
    </submittedName>
</protein>
<dbReference type="OrthoDB" id="665283at2759"/>
<keyword evidence="2" id="KW-1185">Reference proteome</keyword>
<proteinExistence type="predicted"/>